<organism evidence="3 4">
    <name type="scientific">Halovenus salina</name>
    <dbReference type="NCBI Taxonomy" id="1510225"/>
    <lineage>
        <taxon>Archaea</taxon>
        <taxon>Methanobacteriati</taxon>
        <taxon>Methanobacteriota</taxon>
        <taxon>Stenosarchaea group</taxon>
        <taxon>Halobacteria</taxon>
        <taxon>Halobacteriales</taxon>
        <taxon>Haloarculaceae</taxon>
        <taxon>Halovenus</taxon>
    </lineage>
</organism>
<proteinExistence type="predicted"/>
<accession>A0ABD5W443</accession>
<keyword evidence="1" id="KW-0812">Transmembrane</keyword>
<dbReference type="InterPro" id="IPR013373">
    <property type="entry name" value="Flagellin/pilin_N_arc"/>
</dbReference>
<dbReference type="Pfam" id="PF07790">
    <property type="entry name" value="Pilin_N"/>
    <property type="match status" value="1"/>
</dbReference>
<keyword evidence="4" id="KW-1185">Reference proteome</keyword>
<name>A0ABD5W443_9EURY</name>
<keyword evidence="1" id="KW-0472">Membrane</keyword>
<evidence type="ECO:0000259" key="2">
    <source>
        <dbReference type="Pfam" id="PF07790"/>
    </source>
</evidence>
<dbReference type="InterPro" id="IPR012859">
    <property type="entry name" value="Pilin_N_archaeal"/>
</dbReference>
<reference evidence="3 4" key="1">
    <citation type="journal article" date="2019" name="Int. J. Syst. Evol. Microbiol.">
        <title>The Global Catalogue of Microorganisms (GCM) 10K type strain sequencing project: providing services to taxonomists for standard genome sequencing and annotation.</title>
        <authorList>
            <consortium name="The Broad Institute Genomics Platform"/>
            <consortium name="The Broad Institute Genome Sequencing Center for Infectious Disease"/>
            <person name="Wu L."/>
            <person name="Ma J."/>
        </authorList>
    </citation>
    <scope>NUCLEOTIDE SEQUENCE [LARGE SCALE GENOMIC DNA]</scope>
    <source>
        <strain evidence="3 4">JCM 30072</strain>
    </source>
</reference>
<keyword evidence="1" id="KW-1133">Transmembrane helix</keyword>
<dbReference type="NCBIfam" id="TIGR02537">
    <property type="entry name" value="arch_flag_Nterm"/>
    <property type="match status" value="1"/>
</dbReference>
<dbReference type="GeneID" id="76630307"/>
<gene>
    <name evidence="3" type="ORF">ACFQQG_09190</name>
</gene>
<feature type="domain" description="Archaeal Type IV pilin N-terminal" evidence="2">
    <location>
        <begin position="9"/>
        <end position="88"/>
    </location>
</feature>
<dbReference type="AlphaFoldDB" id="A0ABD5W443"/>
<feature type="transmembrane region" description="Helical" evidence="1">
    <location>
        <begin position="12"/>
        <end position="36"/>
    </location>
</feature>
<sequence length="209" mass="22857">MARILRDESGVASVIGVVLLVAVTVLLGATVTVFALDLAETQSEPRANAYIEFDWRYLDDGVALNDSVVITHMSGDVLEREDLEVYIGGELVYNETENSESNVGSGSGVPGLILEVDDNDFNDLNKPCRFKPKDCSPSDPPGHFNGSDPGVVFEWEENVSAGQRLTIQERNNSDSYDVIEPGDTIKVVYRRDGFTSVIAEETIEPEETP</sequence>
<evidence type="ECO:0000313" key="4">
    <source>
        <dbReference type="Proteomes" id="UP001596445"/>
    </source>
</evidence>
<evidence type="ECO:0000313" key="3">
    <source>
        <dbReference type="EMBL" id="MFC7058320.1"/>
    </source>
</evidence>
<comment type="caution">
    <text evidence="3">The sequence shown here is derived from an EMBL/GenBank/DDBJ whole genome shotgun (WGS) entry which is preliminary data.</text>
</comment>
<protein>
    <submittedName>
        <fullName evidence="3">Type IV pilin</fullName>
    </submittedName>
</protein>
<dbReference type="RefSeq" id="WP_267164133.1">
    <property type="nucleotide sequence ID" value="NZ_CP112972.1"/>
</dbReference>
<dbReference type="Proteomes" id="UP001596445">
    <property type="component" value="Unassembled WGS sequence"/>
</dbReference>
<evidence type="ECO:0000256" key="1">
    <source>
        <dbReference type="SAM" id="Phobius"/>
    </source>
</evidence>
<dbReference type="EMBL" id="JBHSZI010000001">
    <property type="protein sequence ID" value="MFC7058320.1"/>
    <property type="molecule type" value="Genomic_DNA"/>
</dbReference>